<name>A0AAE0H7X4_9PEZI</name>
<feature type="chain" id="PRO_5041947188" evidence="1">
    <location>
        <begin position="17"/>
        <end position="187"/>
    </location>
</feature>
<reference evidence="2" key="1">
    <citation type="journal article" date="2023" name="Mol. Phylogenet. Evol.">
        <title>Genome-scale phylogeny and comparative genomics of the fungal order Sordariales.</title>
        <authorList>
            <person name="Hensen N."/>
            <person name="Bonometti L."/>
            <person name="Westerberg I."/>
            <person name="Brannstrom I.O."/>
            <person name="Guillou S."/>
            <person name="Cros-Aarteil S."/>
            <person name="Calhoun S."/>
            <person name="Haridas S."/>
            <person name="Kuo A."/>
            <person name="Mondo S."/>
            <person name="Pangilinan J."/>
            <person name="Riley R."/>
            <person name="LaButti K."/>
            <person name="Andreopoulos B."/>
            <person name="Lipzen A."/>
            <person name="Chen C."/>
            <person name="Yan M."/>
            <person name="Daum C."/>
            <person name="Ng V."/>
            <person name="Clum A."/>
            <person name="Steindorff A."/>
            <person name="Ohm R.A."/>
            <person name="Martin F."/>
            <person name="Silar P."/>
            <person name="Natvig D.O."/>
            <person name="Lalanne C."/>
            <person name="Gautier V."/>
            <person name="Ament-Velasquez S.L."/>
            <person name="Kruys A."/>
            <person name="Hutchinson M.I."/>
            <person name="Powell A.J."/>
            <person name="Barry K."/>
            <person name="Miller A.N."/>
            <person name="Grigoriev I.V."/>
            <person name="Debuchy R."/>
            <person name="Gladieux P."/>
            <person name="Hiltunen Thoren M."/>
            <person name="Johannesson H."/>
        </authorList>
    </citation>
    <scope>NUCLEOTIDE SEQUENCE</scope>
    <source>
        <strain evidence="2">CBS 168.71</strain>
    </source>
</reference>
<comment type="caution">
    <text evidence="2">The sequence shown here is derived from an EMBL/GenBank/DDBJ whole genome shotgun (WGS) entry which is preliminary data.</text>
</comment>
<dbReference type="Proteomes" id="UP001278766">
    <property type="component" value="Unassembled WGS sequence"/>
</dbReference>
<dbReference type="RefSeq" id="XP_062655137.1">
    <property type="nucleotide sequence ID" value="XM_062804722.1"/>
</dbReference>
<feature type="signal peptide" evidence="1">
    <location>
        <begin position="1"/>
        <end position="16"/>
    </location>
</feature>
<dbReference type="AlphaFoldDB" id="A0AAE0H7X4"/>
<gene>
    <name evidence="2" type="ORF">B0H64DRAFT_409611</name>
</gene>
<dbReference type="GeneID" id="87841670"/>
<sequence>MHFLTTLLALAPAALAAPAVSQPQPGASVPEGFYLTEVHSDGTLVRTPLDDAANLTSVSVSRRTTSENPAATSKLGKRFTDCWDWYLDAAGTDRGVDTWKDYLRTQTLELRSPVDSNWYAEYINDGVSVYYCINARDTFGSLNLEDFNYALVQMDANCRPYQASYFRWDGSAEIVGKASVNDRVCRG</sequence>
<organism evidence="2 3">
    <name type="scientific">Chaetomium fimeti</name>
    <dbReference type="NCBI Taxonomy" id="1854472"/>
    <lineage>
        <taxon>Eukaryota</taxon>
        <taxon>Fungi</taxon>
        <taxon>Dikarya</taxon>
        <taxon>Ascomycota</taxon>
        <taxon>Pezizomycotina</taxon>
        <taxon>Sordariomycetes</taxon>
        <taxon>Sordariomycetidae</taxon>
        <taxon>Sordariales</taxon>
        <taxon>Chaetomiaceae</taxon>
        <taxon>Chaetomium</taxon>
    </lineage>
</organism>
<keyword evidence="1" id="KW-0732">Signal</keyword>
<keyword evidence="3" id="KW-1185">Reference proteome</keyword>
<evidence type="ECO:0000313" key="3">
    <source>
        <dbReference type="Proteomes" id="UP001278766"/>
    </source>
</evidence>
<dbReference type="EMBL" id="JAUEPN010000009">
    <property type="protein sequence ID" value="KAK3291623.1"/>
    <property type="molecule type" value="Genomic_DNA"/>
</dbReference>
<reference evidence="2" key="2">
    <citation type="submission" date="2023-06" db="EMBL/GenBank/DDBJ databases">
        <authorList>
            <consortium name="Lawrence Berkeley National Laboratory"/>
            <person name="Haridas S."/>
            <person name="Hensen N."/>
            <person name="Bonometti L."/>
            <person name="Westerberg I."/>
            <person name="Brannstrom I.O."/>
            <person name="Guillou S."/>
            <person name="Cros-Aarteil S."/>
            <person name="Calhoun S."/>
            <person name="Kuo A."/>
            <person name="Mondo S."/>
            <person name="Pangilinan J."/>
            <person name="Riley R."/>
            <person name="Labutti K."/>
            <person name="Andreopoulos B."/>
            <person name="Lipzen A."/>
            <person name="Chen C."/>
            <person name="Yanf M."/>
            <person name="Daum C."/>
            <person name="Ng V."/>
            <person name="Clum A."/>
            <person name="Steindorff A."/>
            <person name="Ohm R."/>
            <person name="Martin F."/>
            <person name="Silar P."/>
            <person name="Natvig D."/>
            <person name="Lalanne C."/>
            <person name="Gautier V."/>
            <person name="Ament-Velasquez S.L."/>
            <person name="Kruys A."/>
            <person name="Hutchinson M.I."/>
            <person name="Powell A.J."/>
            <person name="Barry K."/>
            <person name="Miller A.N."/>
            <person name="Grigoriev I.V."/>
            <person name="Debuchy R."/>
            <person name="Gladieux P."/>
            <person name="Thoren M.H."/>
            <person name="Johannesson H."/>
        </authorList>
    </citation>
    <scope>NUCLEOTIDE SEQUENCE</scope>
    <source>
        <strain evidence="2">CBS 168.71</strain>
    </source>
</reference>
<evidence type="ECO:0000313" key="2">
    <source>
        <dbReference type="EMBL" id="KAK3291623.1"/>
    </source>
</evidence>
<proteinExistence type="predicted"/>
<accession>A0AAE0H7X4</accession>
<evidence type="ECO:0000256" key="1">
    <source>
        <dbReference type="SAM" id="SignalP"/>
    </source>
</evidence>
<protein>
    <submittedName>
        <fullName evidence="2">Uncharacterized protein</fullName>
    </submittedName>
</protein>